<dbReference type="EMBL" id="JPKZ01001583">
    <property type="protein sequence ID" value="KHN81138.1"/>
    <property type="molecule type" value="Genomic_DNA"/>
</dbReference>
<feature type="transmembrane region" description="Helical" evidence="1">
    <location>
        <begin position="81"/>
        <end position="100"/>
    </location>
</feature>
<gene>
    <name evidence="2" type="ORF">Tcan_00846</name>
</gene>
<comment type="caution">
    <text evidence="2">The sequence shown here is derived from an EMBL/GenBank/DDBJ whole genome shotgun (WGS) entry which is preliminary data.</text>
</comment>
<keyword evidence="1" id="KW-0812">Transmembrane</keyword>
<dbReference type="AlphaFoldDB" id="A0A0B2VHZ0"/>
<reference evidence="2 3" key="1">
    <citation type="submission" date="2014-11" db="EMBL/GenBank/DDBJ databases">
        <title>Genetic blueprint of the zoonotic pathogen Toxocara canis.</title>
        <authorList>
            <person name="Zhu X.-Q."/>
            <person name="Korhonen P.K."/>
            <person name="Cai H."/>
            <person name="Young N.D."/>
            <person name="Nejsum P."/>
            <person name="von Samson-Himmelstjerna G."/>
            <person name="Boag P.R."/>
            <person name="Tan P."/>
            <person name="Li Q."/>
            <person name="Min J."/>
            <person name="Yang Y."/>
            <person name="Wang X."/>
            <person name="Fang X."/>
            <person name="Hall R.S."/>
            <person name="Hofmann A."/>
            <person name="Sternberg P.W."/>
            <person name="Jex A.R."/>
            <person name="Gasser R.B."/>
        </authorList>
    </citation>
    <scope>NUCLEOTIDE SEQUENCE [LARGE SCALE GENOMIC DNA]</scope>
    <source>
        <strain evidence="2">PN_DK_2014</strain>
    </source>
</reference>
<sequence>TRRGRALPRQRRELQVPESENAGYRKIWRFFQHSICCPQVIIYVLPSVSNGKDEIVLPVIDKLDYVSQEQQKAAVCPSSELFGHSCISFVNLYILLIVWLQSRIFNSFVHWLKERLSLKSVAPS</sequence>
<organism evidence="2 3">
    <name type="scientific">Toxocara canis</name>
    <name type="common">Canine roundworm</name>
    <dbReference type="NCBI Taxonomy" id="6265"/>
    <lineage>
        <taxon>Eukaryota</taxon>
        <taxon>Metazoa</taxon>
        <taxon>Ecdysozoa</taxon>
        <taxon>Nematoda</taxon>
        <taxon>Chromadorea</taxon>
        <taxon>Rhabditida</taxon>
        <taxon>Spirurina</taxon>
        <taxon>Ascaridomorpha</taxon>
        <taxon>Ascaridoidea</taxon>
        <taxon>Toxocaridae</taxon>
        <taxon>Toxocara</taxon>
    </lineage>
</organism>
<dbReference type="Proteomes" id="UP000031036">
    <property type="component" value="Unassembled WGS sequence"/>
</dbReference>
<keyword evidence="1" id="KW-1133">Transmembrane helix</keyword>
<evidence type="ECO:0000313" key="2">
    <source>
        <dbReference type="EMBL" id="KHN81138.1"/>
    </source>
</evidence>
<name>A0A0B2VHZ0_TOXCA</name>
<feature type="non-terminal residue" evidence="2">
    <location>
        <position position="124"/>
    </location>
</feature>
<feature type="non-terminal residue" evidence="2">
    <location>
        <position position="1"/>
    </location>
</feature>
<protein>
    <submittedName>
        <fullName evidence="2">Uncharacterized protein</fullName>
    </submittedName>
</protein>
<keyword evidence="3" id="KW-1185">Reference proteome</keyword>
<evidence type="ECO:0000313" key="3">
    <source>
        <dbReference type="Proteomes" id="UP000031036"/>
    </source>
</evidence>
<proteinExistence type="predicted"/>
<accession>A0A0B2VHZ0</accession>
<keyword evidence="1" id="KW-0472">Membrane</keyword>
<evidence type="ECO:0000256" key="1">
    <source>
        <dbReference type="SAM" id="Phobius"/>
    </source>
</evidence>